<dbReference type="InterPro" id="IPR036034">
    <property type="entry name" value="PDZ_sf"/>
</dbReference>
<dbReference type="SUPFAM" id="SSF50156">
    <property type="entry name" value="PDZ domain-like"/>
    <property type="match status" value="2"/>
</dbReference>
<dbReference type="GO" id="GO:0005886">
    <property type="term" value="C:plasma membrane"/>
    <property type="evidence" value="ECO:0007669"/>
    <property type="project" value="TreeGrafter"/>
</dbReference>
<reference evidence="4" key="1">
    <citation type="submission" date="2025-08" db="UniProtKB">
        <authorList>
            <consortium name="RefSeq"/>
        </authorList>
    </citation>
    <scope>IDENTIFICATION</scope>
    <source>
        <tissue evidence="4">Sperm</tissue>
    </source>
</reference>
<dbReference type="PANTHER" id="PTHR13865">
    <property type="entry name" value="TIGHT JUNCTION PROTEIN"/>
    <property type="match status" value="1"/>
</dbReference>
<dbReference type="Gene3D" id="2.30.42.10">
    <property type="match status" value="2"/>
</dbReference>
<sequence>MADGDGWEQYTVTLTRAPGAGFGIAVSGGRDNPYFPSGEASVVVSDVLRGGPADGLLRRLDRVVAVNGTSVENAEHAHALQLLRRSPATARVVVLRRAGGSRLAAAACRRPYGGDDDDDEDDCDDASRIVAVHPDFGDEAEERRGRQVGAGRSGAERRGDRSADGGPVCGGGRLGRSWDRGLDRDLDRGREASLDRDLSRSWDRGLDRDLSRSWDGGLDQIAGWRGGDRSQGRSGVGGGRDRGPDGGTERSPDRGRAYNRGLGRSAGDLDSTSPVRRTRLVTVTLAKGNRSGGYGLSLGSKIYVKGIGGEGAAARDGSVREGDVVLKINGTATDNMSLGDARKLIERSGGRLQMSVHRGAGKTLANMPLLDDSPSSSDGYD</sequence>
<feature type="region of interest" description="Disordered" evidence="1">
    <location>
        <begin position="358"/>
        <end position="381"/>
    </location>
</feature>
<dbReference type="GO" id="GO:0045216">
    <property type="term" value="P:cell-cell junction organization"/>
    <property type="evidence" value="ECO:0007669"/>
    <property type="project" value="TreeGrafter"/>
</dbReference>
<feature type="region of interest" description="Disordered" evidence="1">
    <location>
        <begin position="134"/>
        <end position="174"/>
    </location>
</feature>
<dbReference type="Proteomes" id="UP001318040">
    <property type="component" value="Chromosome 58"/>
</dbReference>
<feature type="domain" description="PDZ" evidence="2">
    <location>
        <begin position="11"/>
        <end position="98"/>
    </location>
</feature>
<dbReference type="PANTHER" id="PTHR13865:SF28">
    <property type="entry name" value="POLYCHAETOID, ISOFORM O"/>
    <property type="match status" value="1"/>
</dbReference>
<feature type="compositionally biased region" description="Basic and acidic residues" evidence="1">
    <location>
        <begin position="239"/>
        <end position="256"/>
    </location>
</feature>
<evidence type="ECO:0000256" key="1">
    <source>
        <dbReference type="SAM" id="MobiDB-lite"/>
    </source>
</evidence>
<name>A0AAJ7UAC5_PETMA</name>
<dbReference type="GO" id="GO:0098609">
    <property type="term" value="P:cell-cell adhesion"/>
    <property type="evidence" value="ECO:0007669"/>
    <property type="project" value="TreeGrafter"/>
</dbReference>
<feature type="compositionally biased region" description="Basic and acidic residues" evidence="1">
    <location>
        <begin position="154"/>
        <end position="163"/>
    </location>
</feature>
<dbReference type="SMART" id="SM00228">
    <property type="entry name" value="PDZ"/>
    <property type="match status" value="2"/>
</dbReference>
<dbReference type="PROSITE" id="PS50106">
    <property type="entry name" value="PDZ"/>
    <property type="match status" value="2"/>
</dbReference>
<dbReference type="InterPro" id="IPR001478">
    <property type="entry name" value="PDZ"/>
</dbReference>
<dbReference type="CDD" id="cd06727">
    <property type="entry name" value="PDZ1_ZO1-like"/>
    <property type="match status" value="1"/>
</dbReference>
<dbReference type="GO" id="GO:0050839">
    <property type="term" value="F:cell adhesion molecule binding"/>
    <property type="evidence" value="ECO:0007669"/>
    <property type="project" value="TreeGrafter"/>
</dbReference>
<evidence type="ECO:0000313" key="4">
    <source>
        <dbReference type="RefSeq" id="XP_032832079.1"/>
    </source>
</evidence>
<evidence type="ECO:0000259" key="2">
    <source>
        <dbReference type="PROSITE" id="PS50106"/>
    </source>
</evidence>
<dbReference type="GO" id="GO:0150105">
    <property type="term" value="P:protein localization to cell-cell junction"/>
    <property type="evidence" value="ECO:0007669"/>
    <property type="project" value="TreeGrafter"/>
</dbReference>
<protein>
    <submittedName>
        <fullName evidence="4">Tight junction protein ZO-1-like</fullName>
    </submittedName>
</protein>
<dbReference type="AlphaFoldDB" id="A0AAJ7UAC5"/>
<evidence type="ECO:0000313" key="3">
    <source>
        <dbReference type="Proteomes" id="UP001318040"/>
    </source>
</evidence>
<accession>A0AAJ7UAC5</accession>
<dbReference type="GO" id="GO:0005923">
    <property type="term" value="C:bicellular tight junction"/>
    <property type="evidence" value="ECO:0007669"/>
    <property type="project" value="TreeGrafter"/>
</dbReference>
<gene>
    <name evidence="4" type="primary">LOC116955175</name>
</gene>
<organism evidence="3 4">
    <name type="scientific">Petromyzon marinus</name>
    <name type="common">Sea lamprey</name>
    <dbReference type="NCBI Taxonomy" id="7757"/>
    <lineage>
        <taxon>Eukaryota</taxon>
        <taxon>Metazoa</taxon>
        <taxon>Chordata</taxon>
        <taxon>Craniata</taxon>
        <taxon>Vertebrata</taxon>
        <taxon>Cyclostomata</taxon>
        <taxon>Hyperoartia</taxon>
        <taxon>Petromyzontiformes</taxon>
        <taxon>Petromyzontidae</taxon>
        <taxon>Petromyzon</taxon>
    </lineage>
</organism>
<feature type="region of interest" description="Disordered" evidence="1">
    <location>
        <begin position="217"/>
        <end position="274"/>
    </location>
</feature>
<keyword evidence="3" id="KW-1185">Reference proteome</keyword>
<feature type="domain" description="PDZ" evidence="2">
    <location>
        <begin position="282"/>
        <end position="360"/>
    </location>
</feature>
<dbReference type="Pfam" id="PF00595">
    <property type="entry name" value="PDZ"/>
    <property type="match status" value="2"/>
</dbReference>
<feature type="compositionally biased region" description="Low complexity" evidence="1">
    <location>
        <begin position="368"/>
        <end position="381"/>
    </location>
</feature>
<dbReference type="CDD" id="cd06728">
    <property type="entry name" value="PDZ2_ZO1-like_ds"/>
    <property type="match status" value="1"/>
</dbReference>
<dbReference type="KEGG" id="pmrn:116955175"/>
<proteinExistence type="predicted"/>
<dbReference type="RefSeq" id="XP_032832079.1">
    <property type="nucleotide sequence ID" value="XM_032976188.1"/>
</dbReference>